<dbReference type="RefSeq" id="WP_209694898.1">
    <property type="nucleotide sequence ID" value="NZ_BAAAVU010000009.1"/>
</dbReference>
<organism evidence="1 2">
    <name type="scientific">Kribbella aluminosa</name>
    <dbReference type="NCBI Taxonomy" id="416017"/>
    <lineage>
        <taxon>Bacteria</taxon>
        <taxon>Bacillati</taxon>
        <taxon>Actinomycetota</taxon>
        <taxon>Actinomycetes</taxon>
        <taxon>Propionibacteriales</taxon>
        <taxon>Kribbellaceae</taxon>
        <taxon>Kribbella</taxon>
    </lineage>
</organism>
<comment type="caution">
    <text evidence="1">The sequence shown here is derived from an EMBL/GenBank/DDBJ whole genome shotgun (WGS) entry which is preliminary data.</text>
</comment>
<name>A0ABS4UKB3_9ACTN</name>
<evidence type="ECO:0000313" key="1">
    <source>
        <dbReference type="EMBL" id="MBP2352088.1"/>
    </source>
</evidence>
<reference evidence="1 2" key="1">
    <citation type="submission" date="2021-03" db="EMBL/GenBank/DDBJ databases">
        <title>Sequencing the genomes of 1000 actinobacteria strains.</title>
        <authorList>
            <person name="Klenk H.-P."/>
        </authorList>
    </citation>
    <scope>NUCLEOTIDE SEQUENCE [LARGE SCALE GENOMIC DNA]</scope>
    <source>
        <strain evidence="1 2">DSM 18824</strain>
    </source>
</reference>
<dbReference type="InterPro" id="IPR011059">
    <property type="entry name" value="Metal-dep_hydrolase_composite"/>
</dbReference>
<gene>
    <name evidence="1" type="ORF">JOF29_003171</name>
</gene>
<dbReference type="Proteomes" id="UP000755585">
    <property type="component" value="Unassembled WGS sequence"/>
</dbReference>
<accession>A0ABS4UKB3</accession>
<keyword evidence="2" id="KW-1185">Reference proteome</keyword>
<dbReference type="EMBL" id="JAGINT010000001">
    <property type="protein sequence ID" value="MBP2352088.1"/>
    <property type="molecule type" value="Genomic_DNA"/>
</dbReference>
<evidence type="ECO:0000313" key="2">
    <source>
        <dbReference type="Proteomes" id="UP000755585"/>
    </source>
</evidence>
<dbReference type="Gene3D" id="2.30.40.10">
    <property type="entry name" value="Urease, subunit C, domain 1"/>
    <property type="match status" value="1"/>
</dbReference>
<dbReference type="SUPFAM" id="SSF51338">
    <property type="entry name" value="Composite domain of metallo-dependent hydrolases"/>
    <property type="match status" value="1"/>
</dbReference>
<protein>
    <submittedName>
        <fullName evidence="1">Imidazolonepropionase-like amidohydrolase</fullName>
    </submittedName>
</protein>
<proteinExistence type="predicted"/>
<sequence length="38" mass="3957">MHRGYAADLILVDGSPLDNPAVLEKPHLVISNGTVVSG</sequence>